<evidence type="ECO:0000313" key="3">
    <source>
        <dbReference type="EMBL" id="NYE42460.1"/>
    </source>
</evidence>
<keyword evidence="4" id="KW-1185">Reference proteome</keyword>
<comment type="caution">
    <text evidence="2">The sequence shown here is derived from an EMBL/GenBank/DDBJ whole genome shotgun (WGS) entry which is preliminary data.</text>
</comment>
<organism evidence="2 4">
    <name type="scientific">Streptomyces fulvorobeus</name>
    <dbReference type="NCBI Taxonomy" id="284028"/>
    <lineage>
        <taxon>Bacteria</taxon>
        <taxon>Bacillati</taxon>
        <taxon>Actinomycetota</taxon>
        <taxon>Actinomycetes</taxon>
        <taxon>Kitasatosporales</taxon>
        <taxon>Streptomycetaceae</taxon>
        <taxon>Streptomyces</taxon>
    </lineage>
</organism>
<evidence type="ECO:0000313" key="4">
    <source>
        <dbReference type="Proteomes" id="UP000498980"/>
    </source>
</evidence>
<dbReference type="AlphaFoldDB" id="A0A7J0C8Q5"/>
<reference evidence="3 5" key="2">
    <citation type="submission" date="2020-07" db="EMBL/GenBank/DDBJ databases">
        <title>Sequencing the genomes of 1000 actinobacteria strains.</title>
        <authorList>
            <person name="Klenk H.-P."/>
        </authorList>
    </citation>
    <scope>NUCLEOTIDE SEQUENCE [LARGE SCALE GENOMIC DNA]</scope>
    <source>
        <strain evidence="3 5">DSM 41455</strain>
    </source>
</reference>
<feature type="region of interest" description="Disordered" evidence="1">
    <location>
        <begin position="1"/>
        <end position="79"/>
    </location>
</feature>
<accession>A0A7J0C8Q5</accession>
<name>A0A7J0C8Q5_9ACTN</name>
<evidence type="ECO:0000256" key="1">
    <source>
        <dbReference type="SAM" id="MobiDB-lite"/>
    </source>
</evidence>
<dbReference type="Proteomes" id="UP000530403">
    <property type="component" value="Unassembled WGS sequence"/>
</dbReference>
<dbReference type="EMBL" id="JACCCF010000001">
    <property type="protein sequence ID" value="NYE42460.1"/>
    <property type="molecule type" value="Genomic_DNA"/>
</dbReference>
<gene>
    <name evidence="3" type="ORF">HEB29_003471</name>
    <name evidence="2" type="ORF">Sfulv_36700</name>
</gene>
<feature type="compositionally biased region" description="Low complexity" evidence="1">
    <location>
        <begin position="28"/>
        <end position="39"/>
    </location>
</feature>
<evidence type="ECO:0000313" key="5">
    <source>
        <dbReference type="Proteomes" id="UP000530403"/>
    </source>
</evidence>
<sequence length="79" mass="7964">MPTPEREAQPPQPQARPSSAVSMKDLLASCAAASAVSTPPRDEREGGPEDEAAEAAGAPETADAHHGERPGPPVGRAAA</sequence>
<proteinExistence type="predicted"/>
<protein>
    <submittedName>
        <fullName evidence="2">Uncharacterized protein</fullName>
    </submittedName>
</protein>
<reference evidence="2 4" key="1">
    <citation type="submission" date="2020-05" db="EMBL/GenBank/DDBJ databases">
        <title>Whole genome shotgun sequence of Streptomyces fulvorobeus NBRC 15897.</title>
        <authorList>
            <person name="Komaki H."/>
            <person name="Tamura T."/>
        </authorList>
    </citation>
    <scope>NUCLEOTIDE SEQUENCE [LARGE SCALE GENOMIC DNA]</scope>
    <source>
        <strain evidence="2 4">NBRC 15897</strain>
    </source>
</reference>
<evidence type="ECO:0000313" key="2">
    <source>
        <dbReference type="EMBL" id="GFM98859.1"/>
    </source>
</evidence>
<dbReference type="EMBL" id="BLWC01000001">
    <property type="protein sequence ID" value="GFM98859.1"/>
    <property type="molecule type" value="Genomic_DNA"/>
</dbReference>
<dbReference type="RefSeq" id="WP_173310097.1">
    <property type="nucleotide sequence ID" value="NZ_BAAAUE010000009.1"/>
</dbReference>
<dbReference type="Proteomes" id="UP000498980">
    <property type="component" value="Unassembled WGS sequence"/>
</dbReference>